<keyword evidence="1" id="KW-0812">Transmembrane</keyword>
<accession>S4GSJ4</accession>
<evidence type="ECO:0000313" key="2">
    <source>
        <dbReference type="EMBL" id="EPI48201.1"/>
    </source>
</evidence>
<gene>
    <name evidence="2" type="ORF">HMPREF1581_00671</name>
</gene>
<reference evidence="2 3" key="1">
    <citation type="submission" date="2013-06" db="EMBL/GenBank/DDBJ databases">
        <authorList>
            <person name="Weinstock G."/>
            <person name="Sodergren E."/>
            <person name="Lobos E.A."/>
            <person name="Fulton L."/>
            <person name="Fulton R."/>
            <person name="Courtney L."/>
            <person name="Fronick C."/>
            <person name="O'Laughlin M."/>
            <person name="Godfrey J."/>
            <person name="Wilson R.M."/>
            <person name="Miner T."/>
            <person name="Farmer C."/>
            <person name="Delehaunty K."/>
            <person name="Cordes M."/>
            <person name="Minx P."/>
            <person name="Tomlinson C."/>
            <person name="Chen J."/>
            <person name="Wollam A."/>
            <person name="Pepin K.H."/>
            <person name="Bhonagiri V."/>
            <person name="Zhang X."/>
            <person name="Warren W."/>
            <person name="Mitreva M."/>
            <person name="Mardis E.R."/>
            <person name="Wilson R.K."/>
        </authorList>
    </citation>
    <scope>NUCLEOTIDE SEQUENCE [LARGE SCALE GENOMIC DNA]</scope>
    <source>
        <strain evidence="2 3">JCP8108</strain>
    </source>
</reference>
<keyword evidence="1" id="KW-0472">Membrane</keyword>
<sequence>MYVVIVFNAALFVVFNITLFLMRYFGCTILVILFLMHYL</sequence>
<feature type="transmembrane region" description="Helical" evidence="1">
    <location>
        <begin position="6"/>
        <end position="35"/>
    </location>
</feature>
<dbReference type="AlphaFoldDB" id="S4GSJ4"/>
<dbReference type="HOGENOM" id="CLU_3310274_0_0_11"/>
<evidence type="ECO:0000313" key="3">
    <source>
        <dbReference type="Proteomes" id="UP000014521"/>
    </source>
</evidence>
<protein>
    <submittedName>
        <fullName evidence="2">Uncharacterized protein</fullName>
    </submittedName>
</protein>
<name>S4GSJ4_GARVA</name>
<dbReference type="Proteomes" id="UP000014521">
    <property type="component" value="Unassembled WGS sequence"/>
</dbReference>
<organism evidence="2 3">
    <name type="scientific">Gardnerella vaginalis JCP8108</name>
    <dbReference type="NCBI Taxonomy" id="1261066"/>
    <lineage>
        <taxon>Bacteria</taxon>
        <taxon>Bacillati</taxon>
        <taxon>Actinomycetota</taxon>
        <taxon>Actinomycetes</taxon>
        <taxon>Bifidobacteriales</taxon>
        <taxon>Bifidobacteriaceae</taxon>
        <taxon>Gardnerella</taxon>
    </lineage>
</organism>
<dbReference type="EMBL" id="ATJJ01000037">
    <property type="protein sequence ID" value="EPI48201.1"/>
    <property type="molecule type" value="Genomic_DNA"/>
</dbReference>
<proteinExistence type="predicted"/>
<comment type="caution">
    <text evidence="2">The sequence shown here is derived from an EMBL/GenBank/DDBJ whole genome shotgun (WGS) entry which is preliminary data.</text>
</comment>
<keyword evidence="1" id="KW-1133">Transmembrane helix</keyword>
<evidence type="ECO:0000256" key="1">
    <source>
        <dbReference type="SAM" id="Phobius"/>
    </source>
</evidence>